<dbReference type="AlphaFoldDB" id="C0XG16"/>
<dbReference type="EMBL" id="ACGP01000009">
    <property type="protein sequence ID" value="EEI25732.1"/>
    <property type="molecule type" value="Genomic_DNA"/>
</dbReference>
<dbReference type="HOGENOM" id="CLU_3073308_0_0_9"/>
<protein>
    <submittedName>
        <fullName evidence="1">Uncharacterized protein</fullName>
    </submittedName>
</protein>
<sequence>FNIKHKNGVQYTCLKQNADTPVKAKWSGKFKPLNPKLAPLNYLTPYFNGRRAK</sequence>
<organism evidence="1 2">
    <name type="scientific">Lentilactobacillus hilgardii (strain ATCC 8290 / DSM 20176 / CCUG 30140 / JCM 1155 / KCTC 3500 / NBRC 15886 / NCIMB 8040 / NRRL B-1843 / 9)</name>
    <dbReference type="NCBI Taxonomy" id="1423757"/>
    <lineage>
        <taxon>Bacteria</taxon>
        <taxon>Bacillati</taxon>
        <taxon>Bacillota</taxon>
        <taxon>Bacilli</taxon>
        <taxon>Lactobacillales</taxon>
        <taxon>Lactobacillaceae</taxon>
        <taxon>Lentilactobacillus</taxon>
    </lineage>
</organism>
<feature type="non-terminal residue" evidence="1">
    <location>
        <position position="1"/>
    </location>
</feature>
<accession>C0XG16</accession>
<reference evidence="1 2" key="1">
    <citation type="submission" date="2009-01" db="EMBL/GenBank/DDBJ databases">
        <authorList>
            <person name="Qin X."/>
            <person name="Bachman B."/>
            <person name="Battles P."/>
            <person name="Bell A."/>
            <person name="Bess C."/>
            <person name="Bickham C."/>
            <person name="Chaboub L."/>
            <person name="Chen D."/>
            <person name="Coyle M."/>
            <person name="Deiros D.R."/>
            <person name="Dinh H."/>
            <person name="Forbes L."/>
            <person name="Fowler G."/>
            <person name="Francisco L."/>
            <person name="Fu Q."/>
            <person name="Gubbala S."/>
            <person name="Hale W."/>
            <person name="Han Y."/>
            <person name="Hemphill L."/>
            <person name="Highlander S.K."/>
            <person name="Hirani K."/>
            <person name="Hogues M."/>
            <person name="Jackson L."/>
            <person name="Jakkamsetti A."/>
            <person name="Javaid M."/>
            <person name="Jiang H."/>
            <person name="Korchina V."/>
            <person name="Kovar C."/>
            <person name="Lara F."/>
            <person name="Lee S."/>
            <person name="Mata R."/>
            <person name="Mathew T."/>
            <person name="Moen C."/>
            <person name="Morales K."/>
            <person name="Munidasa M."/>
            <person name="Nazareth L."/>
            <person name="Ngo R."/>
            <person name="Nguyen L."/>
            <person name="Okwuonu G."/>
            <person name="Ongeri F."/>
            <person name="Patil S."/>
            <person name="Petrosino J."/>
            <person name="Pham C."/>
            <person name="Pham P."/>
            <person name="Pu L.-L."/>
            <person name="Puazo M."/>
            <person name="Raj R."/>
            <person name="Reid J."/>
            <person name="Rouhana J."/>
            <person name="Saada N."/>
            <person name="Shang Y."/>
            <person name="Simmons D."/>
            <person name="Thornton R."/>
            <person name="Warren J."/>
            <person name="Weissenberger G."/>
            <person name="Zhang J."/>
            <person name="Zhang L."/>
            <person name="Zhou C."/>
            <person name="Zhu D."/>
            <person name="Muzny D."/>
            <person name="Worley K."/>
            <person name="Gibbs R."/>
        </authorList>
    </citation>
    <scope>NUCLEOTIDE SEQUENCE [LARGE SCALE GENOMIC DNA]</scope>
    <source>
        <strain evidence="2">ATCC 8290 / DSM 20176 / CCUG 30140 / JCM 1155 / KCTC 3500 / NBRC 15886 / NCIMB 8040 / NRRL B-1843 / 9</strain>
    </source>
</reference>
<evidence type="ECO:0000313" key="2">
    <source>
        <dbReference type="Proteomes" id="UP000003752"/>
    </source>
</evidence>
<proteinExistence type="predicted"/>
<keyword evidence="2" id="KW-1185">Reference proteome</keyword>
<name>C0XG16_LENH9</name>
<evidence type="ECO:0000313" key="1">
    <source>
        <dbReference type="EMBL" id="EEI25732.1"/>
    </source>
</evidence>
<dbReference type="Proteomes" id="UP000003752">
    <property type="component" value="Unassembled WGS sequence"/>
</dbReference>
<gene>
    <name evidence="1" type="ORF">HMPREF0519_0177</name>
</gene>
<comment type="caution">
    <text evidence="1">The sequence shown here is derived from an EMBL/GenBank/DDBJ whole genome shotgun (WGS) entry which is preliminary data.</text>
</comment>